<evidence type="ECO:0000256" key="2">
    <source>
        <dbReference type="SAM" id="SignalP"/>
    </source>
</evidence>
<evidence type="ECO:0000313" key="5">
    <source>
        <dbReference type="Proteomes" id="UP000824090"/>
    </source>
</evidence>
<dbReference type="CDD" id="cd12797">
    <property type="entry name" value="M23_peptidase"/>
    <property type="match status" value="1"/>
</dbReference>
<accession>A0A9D1L6B1</accession>
<evidence type="ECO:0000259" key="3">
    <source>
        <dbReference type="PROSITE" id="PS51109"/>
    </source>
</evidence>
<dbReference type="PANTHER" id="PTHR21666">
    <property type="entry name" value="PEPTIDASE-RELATED"/>
    <property type="match status" value="1"/>
</dbReference>
<protein>
    <submittedName>
        <fullName evidence="4">Peptidoglycan DD-metalloendopeptidase family protein</fullName>
    </submittedName>
</protein>
<dbReference type="InterPro" id="IPR050570">
    <property type="entry name" value="Cell_wall_metabolism_enzyme"/>
</dbReference>
<feature type="chain" id="PRO_5039635157" evidence="2">
    <location>
        <begin position="38"/>
        <end position="367"/>
    </location>
</feature>
<dbReference type="InterPro" id="IPR016047">
    <property type="entry name" value="M23ase_b-sheet_dom"/>
</dbReference>
<dbReference type="GO" id="GO:0004222">
    <property type="term" value="F:metalloendopeptidase activity"/>
    <property type="evidence" value="ECO:0007669"/>
    <property type="project" value="TreeGrafter"/>
</dbReference>
<dbReference type="InterPro" id="IPR011098">
    <property type="entry name" value="G5_dom"/>
</dbReference>
<dbReference type="Proteomes" id="UP000824090">
    <property type="component" value="Unassembled WGS sequence"/>
</dbReference>
<feature type="signal peptide" evidence="2">
    <location>
        <begin position="1"/>
        <end position="37"/>
    </location>
</feature>
<keyword evidence="1 2" id="KW-0732">Signal</keyword>
<dbReference type="SMART" id="SM01208">
    <property type="entry name" value="G5"/>
    <property type="match status" value="1"/>
</dbReference>
<dbReference type="Gene3D" id="2.70.70.10">
    <property type="entry name" value="Glucose Permease (Domain IIA)"/>
    <property type="match status" value="1"/>
</dbReference>
<feature type="domain" description="G5" evidence="3">
    <location>
        <begin position="141"/>
        <end position="221"/>
    </location>
</feature>
<dbReference type="InterPro" id="IPR011055">
    <property type="entry name" value="Dup_hybrid_motif"/>
</dbReference>
<dbReference type="Pfam" id="PF01551">
    <property type="entry name" value="Peptidase_M23"/>
    <property type="match status" value="1"/>
</dbReference>
<comment type="caution">
    <text evidence="4">The sequence shown here is derived from an EMBL/GenBank/DDBJ whole genome shotgun (WGS) entry which is preliminary data.</text>
</comment>
<organism evidence="4 5">
    <name type="scientific">Candidatus Allocopromorpha excrementigallinarum</name>
    <dbReference type="NCBI Taxonomy" id="2840742"/>
    <lineage>
        <taxon>Bacteria</taxon>
        <taxon>Bacillati</taxon>
        <taxon>Bacillota</taxon>
        <taxon>Clostridia</taxon>
        <taxon>Eubacteriales</taxon>
        <taxon>Eubacteriaceae</taxon>
        <taxon>Eubacteriaceae incertae sedis</taxon>
        <taxon>Candidatus Allocopromorpha</taxon>
    </lineage>
</organism>
<sequence>MKEKHSGKSTEAVPVRIRAAAAAAAAALMAVSGAAGAVSLPENTEIPVVTAEGDVITPPWYITVEGKRVALVESEEAARQTLRRIVDRYSDSENTVLDIEIREETGAEKMDIKTGDPAPKILTAAEAERKLIRGDGEDSYLTVVTTEEAVEEEIIAYKEEYRVEPSMYAGETKVQTEGKEGIKEVTKKVIRENGREVKEEILEEEIKEEAVDRVILAGTREYDGYGGGAGGDEEGVSYDPEATYGQLALPVRGFRISSEFGPRWGGQHRGIDMALAQGSPIYAAEGGKVYFSGWGGSYGNIVKIDHGNGMQTYYAHCSQLLVSRGQEVSRGEKIALVGSTGNSTGPHLHFEVIINGSLVDPSDFLEL</sequence>
<gene>
    <name evidence="4" type="ORF">IAC50_03645</name>
</gene>
<name>A0A9D1L6B1_9FIRM</name>
<dbReference type="AlphaFoldDB" id="A0A9D1L6B1"/>
<reference evidence="4" key="2">
    <citation type="journal article" date="2021" name="PeerJ">
        <title>Extensive microbial diversity within the chicken gut microbiome revealed by metagenomics and culture.</title>
        <authorList>
            <person name="Gilroy R."/>
            <person name="Ravi A."/>
            <person name="Getino M."/>
            <person name="Pursley I."/>
            <person name="Horton D.L."/>
            <person name="Alikhan N.F."/>
            <person name="Baker D."/>
            <person name="Gharbi K."/>
            <person name="Hall N."/>
            <person name="Watson M."/>
            <person name="Adriaenssens E.M."/>
            <person name="Foster-Nyarko E."/>
            <person name="Jarju S."/>
            <person name="Secka A."/>
            <person name="Antonio M."/>
            <person name="Oren A."/>
            <person name="Chaudhuri R.R."/>
            <person name="La Ragione R."/>
            <person name="Hildebrand F."/>
            <person name="Pallen M.J."/>
        </authorList>
    </citation>
    <scope>NUCLEOTIDE SEQUENCE</scope>
    <source>
        <strain evidence="4">ChiHcec3-6078</strain>
    </source>
</reference>
<evidence type="ECO:0000256" key="1">
    <source>
        <dbReference type="ARBA" id="ARBA00022729"/>
    </source>
</evidence>
<dbReference type="Gene3D" id="2.20.230.10">
    <property type="entry name" value="Resuscitation-promoting factor rpfb"/>
    <property type="match status" value="1"/>
</dbReference>
<dbReference type="PANTHER" id="PTHR21666:SF270">
    <property type="entry name" value="MUREIN HYDROLASE ACTIVATOR ENVC"/>
    <property type="match status" value="1"/>
</dbReference>
<evidence type="ECO:0000313" key="4">
    <source>
        <dbReference type="EMBL" id="HIU25566.1"/>
    </source>
</evidence>
<reference evidence="4" key="1">
    <citation type="submission" date="2020-10" db="EMBL/GenBank/DDBJ databases">
        <authorList>
            <person name="Gilroy R."/>
        </authorList>
    </citation>
    <scope>NUCLEOTIDE SEQUENCE</scope>
    <source>
        <strain evidence="4">ChiHcec3-6078</strain>
    </source>
</reference>
<dbReference type="PROSITE" id="PS51109">
    <property type="entry name" value="G5"/>
    <property type="match status" value="1"/>
</dbReference>
<dbReference type="Pfam" id="PF07501">
    <property type="entry name" value="G5"/>
    <property type="match status" value="1"/>
</dbReference>
<dbReference type="SUPFAM" id="SSF51261">
    <property type="entry name" value="Duplicated hybrid motif"/>
    <property type="match status" value="1"/>
</dbReference>
<proteinExistence type="predicted"/>
<dbReference type="EMBL" id="DVMP01000071">
    <property type="protein sequence ID" value="HIU25566.1"/>
    <property type="molecule type" value="Genomic_DNA"/>
</dbReference>